<dbReference type="SUPFAM" id="SSF47473">
    <property type="entry name" value="EF-hand"/>
    <property type="match status" value="1"/>
</dbReference>
<dbReference type="SMART" id="SM00584">
    <property type="entry name" value="TLDc"/>
    <property type="match status" value="1"/>
</dbReference>
<dbReference type="OMA" id="PLGDRMF"/>
<evidence type="ECO:0000313" key="2">
    <source>
        <dbReference type="EMBL" id="KAH7440198.1"/>
    </source>
</evidence>
<dbReference type="Gene3D" id="1.10.238.10">
    <property type="entry name" value="EF-hand"/>
    <property type="match status" value="1"/>
</dbReference>
<sequence>MGNRHSRSSSPEFGLACRRFSKAELKDLHLLFVSLASQSRSNREFISASVFQAYYGIHGSLGSRLFDLVSCSRKDQRIYYEDLVMAKAVYEKGSPDEVENFIYKLVDLLGDGQVQRTEAEAVVLSTLETVLGPKEAVLGAGLPESSVQGFVNSAEFSACADGEPYISVAAFRKWCNLVPSLRKFLSGLLMQPSIDIHGRQVPELRCPENIQCVLRREFAWHLCGVLPQTEAQEWVLLYHSSVHGLSFNTFLSKLMSSGGPSILVIKDQDGNIFGGCASQSWERHHDFYGDLKCFLFSLQPRCAIYRATGANNNLLWCAAGYTSESIPNGIGFGGQKNHFGIFLPASLDRGYGFPSVTYGNPCLSEKSSFQVDCIECWRLVSETQEQKIPAATGGTILERFKEDRNMLNMVGIADASAQ</sequence>
<dbReference type="PANTHER" id="PTHR23354:SF95">
    <property type="entry name" value="CALCIUM-BINDING EF-HAND FAMILY PROTEIN-RELATED"/>
    <property type="match status" value="1"/>
</dbReference>
<evidence type="ECO:0000259" key="1">
    <source>
        <dbReference type="PROSITE" id="PS51886"/>
    </source>
</evidence>
<organism evidence="2 3">
    <name type="scientific">Ceratopteris richardii</name>
    <name type="common">Triangle waterfern</name>
    <dbReference type="NCBI Taxonomy" id="49495"/>
    <lineage>
        <taxon>Eukaryota</taxon>
        <taxon>Viridiplantae</taxon>
        <taxon>Streptophyta</taxon>
        <taxon>Embryophyta</taxon>
        <taxon>Tracheophyta</taxon>
        <taxon>Polypodiopsida</taxon>
        <taxon>Polypodiidae</taxon>
        <taxon>Polypodiales</taxon>
        <taxon>Pteridineae</taxon>
        <taxon>Pteridaceae</taxon>
        <taxon>Parkerioideae</taxon>
        <taxon>Ceratopteris</taxon>
    </lineage>
</organism>
<name>A0A8T2UZP9_CERRI</name>
<feature type="domain" description="TLDc" evidence="1">
    <location>
        <begin position="212"/>
        <end position="380"/>
    </location>
</feature>
<accession>A0A8T2UZP9</accession>
<keyword evidence="3" id="KW-1185">Reference proteome</keyword>
<dbReference type="PANTHER" id="PTHR23354">
    <property type="entry name" value="NUCLEOLAR PROTEIN 7/ESTROGEN RECEPTOR COACTIVATOR-RELATED"/>
    <property type="match status" value="1"/>
</dbReference>
<gene>
    <name evidence="2" type="ORF">KP509_04G096100</name>
</gene>
<dbReference type="Proteomes" id="UP000825935">
    <property type="component" value="Chromosome 4"/>
</dbReference>
<dbReference type="AlphaFoldDB" id="A0A8T2UZP9"/>
<dbReference type="PROSITE" id="PS51886">
    <property type="entry name" value="TLDC"/>
    <property type="match status" value="1"/>
</dbReference>
<proteinExistence type="predicted"/>
<dbReference type="Pfam" id="PF07534">
    <property type="entry name" value="TLD"/>
    <property type="match status" value="1"/>
</dbReference>
<dbReference type="InterPro" id="IPR011992">
    <property type="entry name" value="EF-hand-dom_pair"/>
</dbReference>
<dbReference type="EMBL" id="CM035409">
    <property type="protein sequence ID" value="KAH7440198.1"/>
    <property type="molecule type" value="Genomic_DNA"/>
</dbReference>
<evidence type="ECO:0000313" key="3">
    <source>
        <dbReference type="Proteomes" id="UP000825935"/>
    </source>
</evidence>
<dbReference type="OrthoDB" id="26679at2759"/>
<reference evidence="2" key="1">
    <citation type="submission" date="2021-08" db="EMBL/GenBank/DDBJ databases">
        <title>WGS assembly of Ceratopteris richardii.</title>
        <authorList>
            <person name="Marchant D.B."/>
            <person name="Chen G."/>
            <person name="Jenkins J."/>
            <person name="Shu S."/>
            <person name="Leebens-Mack J."/>
            <person name="Grimwood J."/>
            <person name="Schmutz J."/>
            <person name="Soltis P."/>
            <person name="Soltis D."/>
            <person name="Chen Z.-H."/>
        </authorList>
    </citation>
    <scope>NUCLEOTIDE SEQUENCE</scope>
    <source>
        <strain evidence="2">Whitten #5841</strain>
        <tissue evidence="2">Leaf</tissue>
    </source>
</reference>
<comment type="caution">
    <text evidence="2">The sequence shown here is derived from an EMBL/GenBank/DDBJ whole genome shotgun (WGS) entry which is preliminary data.</text>
</comment>
<protein>
    <recommendedName>
        <fullName evidence="1">TLDc domain-containing protein</fullName>
    </recommendedName>
</protein>
<dbReference type="InterPro" id="IPR006571">
    <property type="entry name" value="TLDc_dom"/>
</dbReference>